<feature type="region of interest" description="Disordered" evidence="2">
    <location>
        <begin position="118"/>
        <end position="138"/>
    </location>
</feature>
<protein>
    <submittedName>
        <fullName evidence="3">Polymer-forming cytoskeletal protein</fullName>
    </submittedName>
</protein>
<comment type="caution">
    <text evidence="3">The sequence shown here is derived from an EMBL/GenBank/DDBJ whole genome shotgun (WGS) entry which is preliminary data.</text>
</comment>
<accession>A0ABT8TIW4</accession>
<name>A0ABT8TIW4_9GAMM</name>
<evidence type="ECO:0000313" key="3">
    <source>
        <dbReference type="EMBL" id="MDO3383424.1"/>
    </source>
</evidence>
<proteinExistence type="inferred from homology"/>
<dbReference type="PANTHER" id="PTHR35024">
    <property type="entry name" value="HYPOTHETICAL CYTOSOLIC PROTEIN"/>
    <property type="match status" value="1"/>
</dbReference>
<dbReference type="EMBL" id="JAULRT010000060">
    <property type="protein sequence ID" value="MDO3383424.1"/>
    <property type="molecule type" value="Genomic_DNA"/>
</dbReference>
<evidence type="ECO:0000256" key="2">
    <source>
        <dbReference type="SAM" id="MobiDB-lite"/>
    </source>
</evidence>
<evidence type="ECO:0000256" key="1">
    <source>
        <dbReference type="ARBA" id="ARBA00044755"/>
    </source>
</evidence>
<sequence length="138" mass="14294">MAFNNNHTLISKGTSIVGDIHFTGDLQVEGKVTGNIIVEGGGDAKLVVADKGVVEGEIRVPMVVVNGKVVGNVFASKHVELASKAVVEGNVHYQLIEMVKGAQVNGSLVYGEPEKAPVKESGKLFGGKSNDAEAPAKG</sequence>
<dbReference type="RefSeq" id="WP_302714191.1">
    <property type="nucleotide sequence ID" value="NZ_JAULRT010000060.1"/>
</dbReference>
<organism evidence="3 4">
    <name type="scientific">Gilvimarinus algae</name>
    <dbReference type="NCBI Taxonomy" id="3058037"/>
    <lineage>
        <taxon>Bacteria</taxon>
        <taxon>Pseudomonadati</taxon>
        <taxon>Pseudomonadota</taxon>
        <taxon>Gammaproteobacteria</taxon>
        <taxon>Cellvibrionales</taxon>
        <taxon>Cellvibrionaceae</taxon>
        <taxon>Gilvimarinus</taxon>
    </lineage>
</organism>
<reference evidence="3" key="1">
    <citation type="submission" date="2023-07" db="EMBL/GenBank/DDBJ databases">
        <title>Gilvimarinus algae sp. nov., isolated from the surface of Kelp.</title>
        <authorList>
            <person name="Sun Y.Y."/>
            <person name="Gong Y."/>
            <person name="Du Z.J."/>
        </authorList>
    </citation>
    <scope>NUCLEOTIDE SEQUENCE</scope>
    <source>
        <strain evidence="3">SDUM040014</strain>
    </source>
</reference>
<dbReference type="Proteomes" id="UP001168380">
    <property type="component" value="Unassembled WGS sequence"/>
</dbReference>
<gene>
    <name evidence="3" type="ORF">QWI16_14675</name>
</gene>
<dbReference type="InterPro" id="IPR007607">
    <property type="entry name" value="BacA/B"/>
</dbReference>
<dbReference type="PANTHER" id="PTHR35024:SF4">
    <property type="entry name" value="POLYMER-FORMING CYTOSKELETAL PROTEIN"/>
    <property type="match status" value="1"/>
</dbReference>
<evidence type="ECO:0000313" key="4">
    <source>
        <dbReference type="Proteomes" id="UP001168380"/>
    </source>
</evidence>
<comment type="similarity">
    <text evidence="1">Belongs to the bactofilin family.</text>
</comment>
<dbReference type="Pfam" id="PF04519">
    <property type="entry name" value="Bactofilin"/>
    <property type="match status" value="1"/>
</dbReference>
<keyword evidence="4" id="KW-1185">Reference proteome</keyword>